<gene>
    <name evidence="3" type="ORF">LNINA_LOCUS14335</name>
</gene>
<protein>
    <recommendedName>
        <fullName evidence="5">Secreted protein</fullName>
    </recommendedName>
</protein>
<evidence type="ECO:0000256" key="1">
    <source>
        <dbReference type="SAM" id="MobiDB-lite"/>
    </source>
</evidence>
<feature type="compositionally biased region" description="Polar residues" evidence="1">
    <location>
        <begin position="88"/>
        <end position="100"/>
    </location>
</feature>
<evidence type="ECO:0000313" key="4">
    <source>
        <dbReference type="Proteomes" id="UP001497472"/>
    </source>
</evidence>
<keyword evidence="2" id="KW-0732">Signal</keyword>
<proteinExistence type="predicted"/>
<feature type="chain" id="PRO_5043673582" description="Secreted protein" evidence="2">
    <location>
        <begin position="19"/>
        <end position="131"/>
    </location>
</feature>
<reference evidence="3 4" key="1">
    <citation type="submission" date="2023-11" db="EMBL/GenBank/DDBJ databases">
        <authorList>
            <person name="Okamura Y."/>
        </authorList>
    </citation>
    <scope>NUCLEOTIDE SEQUENCE [LARGE SCALE GENOMIC DNA]</scope>
</reference>
<evidence type="ECO:0000256" key="2">
    <source>
        <dbReference type="SAM" id="SignalP"/>
    </source>
</evidence>
<keyword evidence="4" id="KW-1185">Reference proteome</keyword>
<evidence type="ECO:0000313" key="3">
    <source>
        <dbReference type="EMBL" id="CAK1555522.1"/>
    </source>
</evidence>
<dbReference type="AlphaFoldDB" id="A0AAV1K3Q7"/>
<comment type="caution">
    <text evidence="3">The sequence shown here is derived from an EMBL/GenBank/DDBJ whole genome shotgun (WGS) entry which is preliminary data.</text>
</comment>
<feature type="region of interest" description="Disordered" evidence="1">
    <location>
        <begin position="85"/>
        <end position="131"/>
    </location>
</feature>
<accession>A0AAV1K3Q7</accession>
<sequence>MFLSGFVILILEMEFAMALKKLRRGWCSPAAPLARLEPGTQRFSGAFRSRRRQLRQTPINPPLAWGRRSASEHCVRRISSRPPCLRSALSTAGSYSTSRLPSPVQLRTRHKHALHSAPRPQERTTHTYSIL</sequence>
<name>A0AAV1K3Q7_9NEOP</name>
<dbReference type="Proteomes" id="UP001497472">
    <property type="component" value="Unassembled WGS sequence"/>
</dbReference>
<dbReference type="EMBL" id="CAVLEF010000280">
    <property type="protein sequence ID" value="CAK1555522.1"/>
    <property type="molecule type" value="Genomic_DNA"/>
</dbReference>
<feature type="signal peptide" evidence="2">
    <location>
        <begin position="1"/>
        <end position="18"/>
    </location>
</feature>
<organism evidence="3 4">
    <name type="scientific">Leptosia nina</name>
    <dbReference type="NCBI Taxonomy" id="320188"/>
    <lineage>
        <taxon>Eukaryota</taxon>
        <taxon>Metazoa</taxon>
        <taxon>Ecdysozoa</taxon>
        <taxon>Arthropoda</taxon>
        <taxon>Hexapoda</taxon>
        <taxon>Insecta</taxon>
        <taxon>Pterygota</taxon>
        <taxon>Neoptera</taxon>
        <taxon>Endopterygota</taxon>
        <taxon>Lepidoptera</taxon>
        <taxon>Glossata</taxon>
        <taxon>Ditrysia</taxon>
        <taxon>Papilionoidea</taxon>
        <taxon>Pieridae</taxon>
        <taxon>Pierinae</taxon>
        <taxon>Leptosia</taxon>
    </lineage>
</organism>
<evidence type="ECO:0008006" key="5">
    <source>
        <dbReference type="Google" id="ProtNLM"/>
    </source>
</evidence>